<protein>
    <recommendedName>
        <fullName evidence="3 4">Formyltetrahydrofolate deformylase</fullName>
        <ecNumber evidence="3 4">3.5.1.10</ecNumber>
    </recommendedName>
    <alternativeName>
        <fullName evidence="3">Formyl-FH(4) hydrolase</fullName>
    </alternativeName>
</protein>
<dbReference type="Proteomes" id="UP000184485">
    <property type="component" value="Unassembled WGS sequence"/>
</dbReference>
<dbReference type="InterPro" id="IPR004810">
    <property type="entry name" value="PurU"/>
</dbReference>
<organism evidence="6 7">
    <name type="scientific">Kaistia soli DSM 19436</name>
    <dbReference type="NCBI Taxonomy" id="1122133"/>
    <lineage>
        <taxon>Bacteria</taxon>
        <taxon>Pseudomonadati</taxon>
        <taxon>Pseudomonadota</taxon>
        <taxon>Alphaproteobacteria</taxon>
        <taxon>Hyphomicrobiales</taxon>
        <taxon>Kaistiaceae</taxon>
        <taxon>Kaistia</taxon>
    </lineage>
</organism>
<feature type="domain" description="Formyl transferase N-terminal" evidence="5">
    <location>
        <begin position="91"/>
        <end position="267"/>
    </location>
</feature>
<sequence length="286" mass="31517">MPAAPARFVLTLSCGDRRGIVAAVANSIASQDCNIVESAQYGDPDSGRFFMRVAFAAPDTVTKASFTSGFLPVATGYGFDWQLHDLSVKPRVMILVSKLGHCLNDLLYRNSIGQLPMDLVSVVSNHETMRRRVEGEGLPFHFIPVDGRSKAEQEAEVLGLIEGERIDLVVLARYMQVLSDSMTDKLAGRVINIHHSFLPSFKGAKPYHRAHERGVKLIGATAHYVTAELDEGPIIEQDVGRVDHAMSAEEMVAIGRDIENTVLARAIKFHLEHRVLLNGSRTVVFR</sequence>
<dbReference type="Gene3D" id="3.30.70.260">
    <property type="match status" value="1"/>
</dbReference>
<dbReference type="EC" id="3.5.1.10" evidence="3 4"/>
<keyword evidence="3" id="KW-0658">Purine biosynthesis</keyword>
<dbReference type="UniPathway" id="UPA00074">
    <property type="reaction ID" value="UER00170"/>
</dbReference>
<dbReference type="PIRSF" id="PIRSF036480">
    <property type="entry name" value="FormyFH4_hydr"/>
    <property type="match status" value="1"/>
</dbReference>
<gene>
    <name evidence="3" type="primary">purU</name>
    <name evidence="6" type="ORF">SAMN02745157_2167</name>
</gene>
<dbReference type="CDD" id="cd08648">
    <property type="entry name" value="FMT_core_Formyl-FH4-Hydrolase_C"/>
    <property type="match status" value="1"/>
</dbReference>
<dbReference type="InterPro" id="IPR041729">
    <property type="entry name" value="Formyl-FH4-Hydrolase_C"/>
</dbReference>
<dbReference type="EMBL" id="FQUP01000001">
    <property type="protein sequence ID" value="SHF30841.1"/>
    <property type="molecule type" value="Genomic_DNA"/>
</dbReference>
<dbReference type="NCBIfam" id="NF004684">
    <property type="entry name" value="PRK06027.1"/>
    <property type="match status" value="1"/>
</dbReference>
<keyword evidence="1 3" id="KW-0554">One-carbon metabolism</keyword>
<dbReference type="PANTHER" id="PTHR42706">
    <property type="entry name" value="FORMYLTETRAHYDROFOLATE DEFORMYLASE"/>
    <property type="match status" value="1"/>
</dbReference>
<reference evidence="6 7" key="1">
    <citation type="submission" date="2016-11" db="EMBL/GenBank/DDBJ databases">
        <authorList>
            <person name="Jaros S."/>
            <person name="Januszkiewicz K."/>
            <person name="Wedrychowicz H."/>
        </authorList>
    </citation>
    <scope>NUCLEOTIDE SEQUENCE [LARGE SCALE GENOMIC DNA]</scope>
    <source>
        <strain evidence="6 7">DSM 19436</strain>
    </source>
</reference>
<dbReference type="GO" id="GO:0006189">
    <property type="term" value="P:'de novo' IMP biosynthetic process"/>
    <property type="evidence" value="ECO:0007669"/>
    <property type="project" value="UniProtKB-UniRule"/>
</dbReference>
<dbReference type="PRINTS" id="PR01575">
    <property type="entry name" value="FFH4HYDRLASE"/>
</dbReference>
<dbReference type="CDD" id="cd04875">
    <property type="entry name" value="ACT_F4HF-DF"/>
    <property type="match status" value="1"/>
</dbReference>
<dbReference type="InterPro" id="IPR044074">
    <property type="entry name" value="PurU_ACT"/>
</dbReference>
<proteinExistence type="inferred from homology"/>
<evidence type="ECO:0000256" key="4">
    <source>
        <dbReference type="NCBIfam" id="TIGR00655"/>
    </source>
</evidence>
<dbReference type="OrthoDB" id="9806170at2"/>
<evidence type="ECO:0000256" key="2">
    <source>
        <dbReference type="ARBA" id="ARBA00022801"/>
    </source>
</evidence>
<dbReference type="NCBIfam" id="TIGR00655">
    <property type="entry name" value="PurU"/>
    <property type="match status" value="1"/>
</dbReference>
<dbReference type="InterPro" id="IPR002376">
    <property type="entry name" value="Formyl_transf_N"/>
</dbReference>
<dbReference type="HAMAP" id="MF_01927">
    <property type="entry name" value="PurU"/>
    <property type="match status" value="1"/>
</dbReference>
<evidence type="ECO:0000313" key="6">
    <source>
        <dbReference type="EMBL" id="SHF30841.1"/>
    </source>
</evidence>
<dbReference type="GO" id="GO:0006730">
    <property type="term" value="P:one-carbon metabolic process"/>
    <property type="evidence" value="ECO:0007669"/>
    <property type="project" value="UniProtKB-KW"/>
</dbReference>
<dbReference type="Pfam" id="PF00551">
    <property type="entry name" value="Formyl_trans_N"/>
    <property type="match status" value="1"/>
</dbReference>
<dbReference type="InterPro" id="IPR045865">
    <property type="entry name" value="ACT-like_dom_sf"/>
</dbReference>
<feature type="active site" evidence="3">
    <location>
        <position position="230"/>
    </location>
</feature>
<comment type="similarity">
    <text evidence="3">Belongs to the PurU family.</text>
</comment>
<dbReference type="PANTHER" id="PTHR42706:SF1">
    <property type="entry name" value="FORMYLTETRAHYDROFOLATE DEFORMYLASE 2, MITOCHONDRIAL"/>
    <property type="match status" value="1"/>
</dbReference>
<evidence type="ECO:0000259" key="5">
    <source>
        <dbReference type="Pfam" id="PF00551"/>
    </source>
</evidence>
<dbReference type="Gene3D" id="3.40.50.170">
    <property type="entry name" value="Formyl transferase, N-terminal domain"/>
    <property type="match status" value="1"/>
</dbReference>
<dbReference type="RefSeq" id="WP_073052615.1">
    <property type="nucleotide sequence ID" value="NZ_FQUP01000001.1"/>
</dbReference>
<evidence type="ECO:0000256" key="1">
    <source>
        <dbReference type="ARBA" id="ARBA00022563"/>
    </source>
</evidence>
<dbReference type="STRING" id="1122133.SAMN02745157_2167"/>
<comment type="catalytic activity">
    <reaction evidence="3">
        <text>(6R)-10-formyltetrahydrofolate + H2O = (6S)-5,6,7,8-tetrahydrofolate + formate + H(+)</text>
        <dbReference type="Rhea" id="RHEA:19833"/>
        <dbReference type="ChEBI" id="CHEBI:15377"/>
        <dbReference type="ChEBI" id="CHEBI:15378"/>
        <dbReference type="ChEBI" id="CHEBI:15740"/>
        <dbReference type="ChEBI" id="CHEBI:57453"/>
        <dbReference type="ChEBI" id="CHEBI:195366"/>
        <dbReference type="EC" id="3.5.1.10"/>
    </reaction>
</comment>
<dbReference type="GO" id="GO:0008864">
    <property type="term" value="F:formyltetrahydrofolate deformylase activity"/>
    <property type="evidence" value="ECO:0007669"/>
    <property type="project" value="UniProtKB-UniRule"/>
</dbReference>
<name>A0A1M5AKQ0_9HYPH</name>
<evidence type="ECO:0000313" key="7">
    <source>
        <dbReference type="Proteomes" id="UP000184485"/>
    </source>
</evidence>
<dbReference type="AlphaFoldDB" id="A0A1M5AKQ0"/>
<evidence type="ECO:0000256" key="3">
    <source>
        <dbReference type="HAMAP-Rule" id="MF_01927"/>
    </source>
</evidence>
<dbReference type="InterPro" id="IPR036477">
    <property type="entry name" value="Formyl_transf_N_sf"/>
</dbReference>
<comment type="pathway">
    <text evidence="3">Purine metabolism; IMP biosynthesis via de novo pathway; formate from 10-formyl-5,6,7,8-tetrahydrofolate: step 1/1.</text>
</comment>
<keyword evidence="2 3" id="KW-0378">Hydrolase</keyword>
<dbReference type="SUPFAM" id="SSF55021">
    <property type="entry name" value="ACT-like"/>
    <property type="match status" value="1"/>
</dbReference>
<accession>A0A1M5AKQ0</accession>
<dbReference type="SUPFAM" id="SSF53328">
    <property type="entry name" value="Formyltransferase"/>
    <property type="match status" value="1"/>
</dbReference>
<keyword evidence="7" id="KW-1185">Reference proteome</keyword>
<comment type="function">
    <text evidence="3">Catalyzes the hydrolysis of 10-formyltetrahydrofolate (formyl-FH4) to formate and tetrahydrofolate (FH4).</text>
</comment>